<evidence type="ECO:0000313" key="2">
    <source>
        <dbReference type="EMBL" id="GGU74692.1"/>
    </source>
</evidence>
<name>A0ABQ2VBE3_9ACTN</name>
<keyword evidence="3" id="KW-1185">Reference proteome</keyword>
<dbReference type="Proteomes" id="UP000654471">
    <property type="component" value="Unassembled WGS sequence"/>
</dbReference>
<evidence type="ECO:0000313" key="3">
    <source>
        <dbReference type="Proteomes" id="UP000654471"/>
    </source>
</evidence>
<protein>
    <submittedName>
        <fullName evidence="2">Uncharacterized protein</fullName>
    </submittedName>
</protein>
<sequence>MSSVRGDVGSGAQPVRTSARRQRGRWAPGAVVDEADLEACFPAGLQTTGRLSDRVREQYAADAIEELRQTGVELTGEPVVLD</sequence>
<gene>
    <name evidence="2" type="ORF">GCM10010211_45740</name>
</gene>
<evidence type="ECO:0000256" key="1">
    <source>
        <dbReference type="SAM" id="MobiDB-lite"/>
    </source>
</evidence>
<dbReference type="EMBL" id="BMRP01000016">
    <property type="protein sequence ID" value="GGU74692.1"/>
    <property type="molecule type" value="Genomic_DNA"/>
</dbReference>
<dbReference type="RefSeq" id="WP_189302800.1">
    <property type="nucleotide sequence ID" value="NZ_BMRP01000016.1"/>
</dbReference>
<organism evidence="2 3">
    <name type="scientific">Streptomyces albospinus</name>
    <dbReference type="NCBI Taxonomy" id="285515"/>
    <lineage>
        <taxon>Bacteria</taxon>
        <taxon>Bacillati</taxon>
        <taxon>Actinomycetota</taxon>
        <taxon>Actinomycetes</taxon>
        <taxon>Kitasatosporales</taxon>
        <taxon>Streptomycetaceae</taxon>
        <taxon>Streptomyces</taxon>
    </lineage>
</organism>
<comment type="caution">
    <text evidence="2">The sequence shown here is derived from an EMBL/GenBank/DDBJ whole genome shotgun (WGS) entry which is preliminary data.</text>
</comment>
<proteinExistence type="predicted"/>
<reference evidence="3" key="1">
    <citation type="journal article" date="2019" name="Int. J. Syst. Evol. Microbiol.">
        <title>The Global Catalogue of Microorganisms (GCM) 10K type strain sequencing project: providing services to taxonomists for standard genome sequencing and annotation.</title>
        <authorList>
            <consortium name="The Broad Institute Genomics Platform"/>
            <consortium name="The Broad Institute Genome Sequencing Center for Infectious Disease"/>
            <person name="Wu L."/>
            <person name="Ma J."/>
        </authorList>
    </citation>
    <scope>NUCLEOTIDE SEQUENCE [LARGE SCALE GENOMIC DNA]</scope>
    <source>
        <strain evidence="3">JCM 3399</strain>
    </source>
</reference>
<accession>A0ABQ2VBE3</accession>
<feature type="region of interest" description="Disordered" evidence="1">
    <location>
        <begin position="1"/>
        <end position="27"/>
    </location>
</feature>